<dbReference type="Pfam" id="PF01915">
    <property type="entry name" value="Glyco_hydro_3_C"/>
    <property type="match status" value="1"/>
</dbReference>
<dbReference type="PANTHER" id="PTHR42715:SF2">
    <property type="entry name" value="BETA-GLUCOSIDASE F-RELATED"/>
    <property type="match status" value="1"/>
</dbReference>
<evidence type="ECO:0000256" key="6">
    <source>
        <dbReference type="ARBA" id="ARBA00023001"/>
    </source>
</evidence>
<evidence type="ECO:0000256" key="1">
    <source>
        <dbReference type="ARBA" id="ARBA00000448"/>
    </source>
</evidence>
<dbReference type="Pfam" id="PF00933">
    <property type="entry name" value="Glyco_hydro_3"/>
    <property type="match status" value="1"/>
</dbReference>
<evidence type="ECO:0000256" key="8">
    <source>
        <dbReference type="ARBA" id="ARBA00023277"/>
    </source>
</evidence>
<dbReference type="Gene3D" id="3.20.20.300">
    <property type="entry name" value="Glycoside hydrolase, family 3, N-terminal domain"/>
    <property type="match status" value="1"/>
</dbReference>
<evidence type="ECO:0000256" key="2">
    <source>
        <dbReference type="ARBA" id="ARBA00004987"/>
    </source>
</evidence>
<evidence type="ECO:0000256" key="10">
    <source>
        <dbReference type="ARBA" id="ARBA00023326"/>
    </source>
</evidence>
<dbReference type="PROSITE" id="PS00775">
    <property type="entry name" value="GLYCOSYL_HYDROL_F3"/>
    <property type="match status" value="1"/>
</dbReference>
<keyword evidence="10 11" id="KW-0624">Polysaccharide degradation</keyword>
<keyword evidence="9 11" id="KW-0326">Glycosidase</keyword>
<dbReference type="GO" id="GO:0030245">
    <property type="term" value="P:cellulose catabolic process"/>
    <property type="evidence" value="ECO:0007669"/>
    <property type="project" value="UniProtKB-KW"/>
</dbReference>
<name>A0AAD7GFV7_MYCRO</name>
<dbReference type="InterPro" id="IPR019800">
    <property type="entry name" value="Glyco_hydro_3_AS"/>
</dbReference>
<dbReference type="PRINTS" id="PR00133">
    <property type="entry name" value="GLHYDRLASE3"/>
</dbReference>
<dbReference type="InterPro" id="IPR036881">
    <property type="entry name" value="Glyco_hydro_3_C_sf"/>
</dbReference>
<dbReference type="Pfam" id="PF14310">
    <property type="entry name" value="Fn3-like"/>
    <property type="match status" value="1"/>
</dbReference>
<evidence type="ECO:0000259" key="13">
    <source>
        <dbReference type="SMART" id="SM01217"/>
    </source>
</evidence>
<evidence type="ECO:0000313" key="15">
    <source>
        <dbReference type="Proteomes" id="UP001221757"/>
    </source>
</evidence>
<evidence type="ECO:0000256" key="11">
    <source>
        <dbReference type="RuleBase" id="RU361161"/>
    </source>
</evidence>
<evidence type="ECO:0000256" key="9">
    <source>
        <dbReference type="ARBA" id="ARBA00023295"/>
    </source>
</evidence>
<comment type="caution">
    <text evidence="14">The sequence shown here is derived from an EMBL/GenBank/DDBJ whole genome shotgun (WGS) entry which is preliminary data.</text>
</comment>
<gene>
    <name evidence="14" type="ORF">B0H17DRAFT_1070990</name>
</gene>
<dbReference type="GO" id="GO:0008422">
    <property type="term" value="F:beta-glucosidase activity"/>
    <property type="evidence" value="ECO:0007669"/>
    <property type="project" value="UniProtKB-EC"/>
</dbReference>
<evidence type="ECO:0000256" key="5">
    <source>
        <dbReference type="ARBA" id="ARBA00022801"/>
    </source>
</evidence>
<dbReference type="Proteomes" id="UP001221757">
    <property type="component" value="Unassembled WGS sequence"/>
</dbReference>
<evidence type="ECO:0000256" key="4">
    <source>
        <dbReference type="ARBA" id="ARBA00012744"/>
    </source>
</evidence>
<evidence type="ECO:0000256" key="3">
    <source>
        <dbReference type="ARBA" id="ARBA00005336"/>
    </source>
</evidence>
<dbReference type="InterPro" id="IPR013783">
    <property type="entry name" value="Ig-like_fold"/>
</dbReference>
<keyword evidence="6" id="KW-0136">Cellulose degradation</keyword>
<comment type="similarity">
    <text evidence="3 11">Belongs to the glycosyl hydrolase 3 family.</text>
</comment>
<dbReference type="InterPro" id="IPR002772">
    <property type="entry name" value="Glyco_hydro_3_C"/>
</dbReference>
<proteinExistence type="inferred from homology"/>
<organism evidence="14 15">
    <name type="scientific">Mycena rosella</name>
    <name type="common">Pink bonnet</name>
    <name type="synonym">Agaricus rosellus</name>
    <dbReference type="NCBI Taxonomy" id="1033263"/>
    <lineage>
        <taxon>Eukaryota</taxon>
        <taxon>Fungi</taxon>
        <taxon>Dikarya</taxon>
        <taxon>Basidiomycota</taxon>
        <taxon>Agaricomycotina</taxon>
        <taxon>Agaricomycetes</taxon>
        <taxon>Agaricomycetidae</taxon>
        <taxon>Agaricales</taxon>
        <taxon>Marasmiineae</taxon>
        <taxon>Mycenaceae</taxon>
        <taxon>Mycena</taxon>
    </lineage>
</organism>
<dbReference type="EMBL" id="JARKIE010000092">
    <property type="protein sequence ID" value="KAJ7686934.1"/>
    <property type="molecule type" value="Genomic_DNA"/>
</dbReference>
<comment type="pathway">
    <text evidence="2 11">Glycan metabolism; cellulose degradation.</text>
</comment>
<sequence length="937" mass="97860">MAEGSAGPKNLAYAAPLQKPRQRTPRSSLPHPTRTPKKMRHSSLLSLALFALPALADVTTGVPDAAPPGFEEWESPIILPAPAVRGTGDWASAVAKATKFVKGLTLPEKVNVTTGVDVLGRCVGNTGTIPRIGWKGFCLEDSPLGVRFADFVSAFPAGINAAATWDVDLIEARGKAMGQEHRGKGVNVALGPMTNMGRQAAAGRNWEGFGGDPYLSGAATAATINGYQGVGVIATVKHYIGNEQEHFRGGSEAAQIYSSNIDDRTMHELYLWPFAEAVHAGVGAVMCSYNKINQTQACQNSKLINGILKEELGFQGFIMSDWAAMINGVQPALAGLDMNMPGFIGYGVGPQNDPDPSTATNSWWGAALIDMVNNGSVPEARIDDMVIRALAAWYKMGQDSDYPDVNFSQLTEATFLNGELVNEHVNVQGDHYKLIRQIGAASTILLKNTKNALPLKVKNLKRLAIFGSDAGPNPDGPNGCADRGCDQGTLAMGWGSGTANFPYLVDPLAAIGAHVQSIDPTVVVEGVLNDFNTAQVATIGSLADACVVFANADSGEGYITVGGNAGDRTNLTLWHGGDALVLATAAVCANTIVVQHVVGPVLLEAWIDHPNVTAVLHAGLPGQESGNALVDVLFADGPQATNPSGRLPYTIAKARTDYPADILYTSSMQTPQITYTEATAIDYKWFDEQNITPRFEFGFGLSYTSFGYSGLKTSRVGHWRRADAHPTTPVASSSAAHASSSGFVPSKSASALSSKSASASASASAISAPAINPSVSAISASASAISASISASASVSASASASASANATTSANATSTASAPPAGSSPIGDIGGPAALYEPFVTVTFKVQNTGSSAGNEVSQLYLGFPAQYNEPPKILRGFARTLLQHGQSKTVSLTLRQKDVSVWDVVAQKWVVGSGTFKVMVGASSRDIRLQGTFQL</sequence>
<dbReference type="InterPro" id="IPR050288">
    <property type="entry name" value="Cellulose_deg_GH3"/>
</dbReference>
<dbReference type="Gene3D" id="3.40.50.1700">
    <property type="entry name" value="Glycoside hydrolase family 3 C-terminal domain"/>
    <property type="match status" value="1"/>
</dbReference>
<dbReference type="SUPFAM" id="SSF52279">
    <property type="entry name" value="Beta-D-glucan exohydrolase, C-terminal domain"/>
    <property type="match status" value="1"/>
</dbReference>
<dbReference type="InterPro" id="IPR001764">
    <property type="entry name" value="Glyco_hydro_3_N"/>
</dbReference>
<evidence type="ECO:0000256" key="7">
    <source>
        <dbReference type="ARBA" id="ARBA00023180"/>
    </source>
</evidence>
<dbReference type="Gene3D" id="2.60.40.10">
    <property type="entry name" value="Immunoglobulins"/>
    <property type="match status" value="1"/>
</dbReference>
<reference evidence="14" key="1">
    <citation type="submission" date="2023-03" db="EMBL/GenBank/DDBJ databases">
        <title>Massive genome expansion in bonnet fungi (Mycena s.s.) driven by repeated elements and novel gene families across ecological guilds.</title>
        <authorList>
            <consortium name="Lawrence Berkeley National Laboratory"/>
            <person name="Harder C.B."/>
            <person name="Miyauchi S."/>
            <person name="Viragh M."/>
            <person name="Kuo A."/>
            <person name="Thoen E."/>
            <person name="Andreopoulos B."/>
            <person name="Lu D."/>
            <person name="Skrede I."/>
            <person name="Drula E."/>
            <person name="Henrissat B."/>
            <person name="Morin E."/>
            <person name="Kohler A."/>
            <person name="Barry K."/>
            <person name="LaButti K."/>
            <person name="Morin E."/>
            <person name="Salamov A."/>
            <person name="Lipzen A."/>
            <person name="Mereny Z."/>
            <person name="Hegedus B."/>
            <person name="Baldrian P."/>
            <person name="Stursova M."/>
            <person name="Weitz H."/>
            <person name="Taylor A."/>
            <person name="Grigoriev I.V."/>
            <person name="Nagy L.G."/>
            <person name="Martin F."/>
            <person name="Kauserud H."/>
        </authorList>
    </citation>
    <scope>NUCLEOTIDE SEQUENCE</scope>
    <source>
        <strain evidence="14">CBHHK067</strain>
    </source>
</reference>
<dbReference type="InterPro" id="IPR026891">
    <property type="entry name" value="Fn3-like"/>
</dbReference>
<dbReference type="FunFam" id="3.20.20.300:FF:000002">
    <property type="entry name" value="Probable beta-glucosidase"/>
    <property type="match status" value="1"/>
</dbReference>
<comment type="catalytic activity">
    <reaction evidence="1 11">
        <text>Hydrolysis of terminal, non-reducing beta-D-glucosyl residues with release of beta-D-glucose.</text>
        <dbReference type="EC" id="3.2.1.21"/>
    </reaction>
</comment>
<dbReference type="PANTHER" id="PTHR42715">
    <property type="entry name" value="BETA-GLUCOSIDASE"/>
    <property type="match status" value="1"/>
</dbReference>
<keyword evidence="5 11" id="KW-0378">Hydrolase</keyword>
<feature type="region of interest" description="Disordered" evidence="12">
    <location>
        <begin position="1"/>
        <end position="38"/>
    </location>
</feature>
<keyword evidence="7" id="KW-0325">Glycoprotein</keyword>
<accession>A0AAD7GFV7</accession>
<dbReference type="SMART" id="SM01217">
    <property type="entry name" value="Fn3_like"/>
    <property type="match status" value="1"/>
</dbReference>
<dbReference type="AlphaFoldDB" id="A0AAD7GFV7"/>
<keyword evidence="15" id="KW-1185">Reference proteome</keyword>
<dbReference type="FunFam" id="3.40.50.1700:FF:000003">
    <property type="entry name" value="Probable beta-glucosidase"/>
    <property type="match status" value="1"/>
</dbReference>
<feature type="domain" description="Fibronectin type III-like" evidence="13">
    <location>
        <begin position="857"/>
        <end position="926"/>
    </location>
</feature>
<dbReference type="InterPro" id="IPR036962">
    <property type="entry name" value="Glyco_hydro_3_N_sf"/>
</dbReference>
<keyword evidence="8 11" id="KW-0119">Carbohydrate metabolism</keyword>
<dbReference type="SUPFAM" id="SSF51445">
    <property type="entry name" value="(Trans)glycosidases"/>
    <property type="match status" value="1"/>
</dbReference>
<evidence type="ECO:0000313" key="14">
    <source>
        <dbReference type="EMBL" id="KAJ7686934.1"/>
    </source>
</evidence>
<dbReference type="EC" id="3.2.1.21" evidence="4 11"/>
<dbReference type="InterPro" id="IPR017853">
    <property type="entry name" value="GH"/>
</dbReference>
<evidence type="ECO:0000256" key="12">
    <source>
        <dbReference type="SAM" id="MobiDB-lite"/>
    </source>
</evidence>
<protein>
    <recommendedName>
        <fullName evidence="4 11">beta-glucosidase</fullName>
        <ecNumber evidence="4 11">3.2.1.21</ecNumber>
    </recommendedName>
</protein>